<keyword evidence="3" id="KW-0378">Hydrolase</keyword>
<comment type="caution">
    <text evidence="3">The sequence shown here is derived from an EMBL/GenBank/DDBJ whole genome shotgun (WGS) entry which is preliminary data.</text>
</comment>
<protein>
    <submittedName>
        <fullName evidence="3">HNH endonuclease signature motif containing protein</fullName>
    </submittedName>
</protein>
<name>A0ABV4QER9_9ACTN</name>
<dbReference type="CDD" id="cd00085">
    <property type="entry name" value="HNHc"/>
    <property type="match status" value="1"/>
</dbReference>
<dbReference type="Proteomes" id="UP001569963">
    <property type="component" value="Unassembled WGS sequence"/>
</dbReference>
<sequence>MDLSPITREAVLDAMAECDHIGRDRFLERYGFERARRYFLYHDGVYYDSKAIVGVAYRHVAGRPLAASEFSGGQQTVGRLVKRLDFKVVTDEPPLPQQRLLNLLGTLRVANTPDGPSRHQPITLLWALGRAAHHRPRMVTWQDAQAELRSLMREYGQPSSKATPEFPVLALARTDLWELQGHEGPIPAAHGKPINWLQEQDPSFGLTAWAYELVAFDRATRAEAVDTLNRLFFDGKIPDGLLEEVGLRRADDAVVPPPHETSALETYLRLCGEIEAAEARGDHDRTRHTAREQPVRSSAAVKAVLVRSAGRCENPTCAGQPNDVTKNGGPILEVDHVQDRASWGRDHPIQMIALCPNCHAIKTRGRTAEQLTEFLQLEARSRHSAWVSRT</sequence>
<evidence type="ECO:0000259" key="2">
    <source>
        <dbReference type="Pfam" id="PF26345"/>
    </source>
</evidence>
<keyword evidence="4" id="KW-1185">Reference proteome</keyword>
<proteinExistence type="predicted"/>
<dbReference type="EMBL" id="JAXCEI010000009">
    <property type="protein sequence ID" value="MFA1541670.1"/>
    <property type="molecule type" value="Genomic_DNA"/>
</dbReference>
<dbReference type="InterPro" id="IPR058813">
    <property type="entry name" value="DNA-SBD_ScoMcrA"/>
</dbReference>
<dbReference type="InterPro" id="IPR003615">
    <property type="entry name" value="HNH_nuc"/>
</dbReference>
<keyword evidence="3" id="KW-0255">Endonuclease</keyword>
<dbReference type="Pfam" id="PF26345">
    <property type="entry name" value="ScoMcrA_N"/>
    <property type="match status" value="1"/>
</dbReference>
<evidence type="ECO:0000259" key="1">
    <source>
        <dbReference type="Pfam" id="PF26340"/>
    </source>
</evidence>
<reference evidence="3 4" key="1">
    <citation type="submission" date="2023-11" db="EMBL/GenBank/DDBJ databases">
        <title>Actinomadura monticuli sp. nov., isolated from volcanic ash.</title>
        <authorList>
            <person name="Lee S.D."/>
            <person name="Yang H."/>
            <person name="Kim I.S."/>
        </authorList>
    </citation>
    <scope>NUCLEOTIDE SEQUENCE [LARGE SCALE GENOMIC DNA]</scope>
    <source>
        <strain evidence="3 4">DLS-62</strain>
    </source>
</reference>
<accession>A0ABV4QER9</accession>
<gene>
    <name evidence="3" type="ORF">SM611_22300</name>
</gene>
<dbReference type="GO" id="GO:0004519">
    <property type="term" value="F:endonuclease activity"/>
    <property type="evidence" value="ECO:0007669"/>
    <property type="project" value="UniProtKB-KW"/>
</dbReference>
<dbReference type="Pfam" id="PF26340">
    <property type="entry name" value="DNA-SBD_ScoMcrA"/>
    <property type="match status" value="1"/>
</dbReference>
<dbReference type="InterPro" id="IPR058807">
    <property type="entry name" value="ScoMcrA_N"/>
</dbReference>
<dbReference type="RefSeq" id="WP_371951821.1">
    <property type="nucleotide sequence ID" value="NZ_JAXCEI010000009.1"/>
</dbReference>
<organism evidence="3 4">
    <name type="scientific">Actinomadura monticuli</name>
    <dbReference type="NCBI Taxonomy" id="3097367"/>
    <lineage>
        <taxon>Bacteria</taxon>
        <taxon>Bacillati</taxon>
        <taxon>Actinomycetota</taxon>
        <taxon>Actinomycetes</taxon>
        <taxon>Streptosporangiales</taxon>
        <taxon>Thermomonosporaceae</taxon>
        <taxon>Actinomadura</taxon>
    </lineage>
</organism>
<feature type="domain" description="ScoMcrA-like N-terminal head" evidence="2">
    <location>
        <begin position="5"/>
        <end position="89"/>
    </location>
</feature>
<keyword evidence="3" id="KW-0540">Nuclease</keyword>
<evidence type="ECO:0000313" key="3">
    <source>
        <dbReference type="EMBL" id="MFA1541670.1"/>
    </source>
</evidence>
<feature type="domain" description="ScoMcrA-like DNA sulfur-binding" evidence="1">
    <location>
        <begin position="98"/>
        <end position="249"/>
    </location>
</feature>
<evidence type="ECO:0000313" key="4">
    <source>
        <dbReference type="Proteomes" id="UP001569963"/>
    </source>
</evidence>